<reference evidence="4 5" key="1">
    <citation type="submission" date="2017-09" db="EMBL/GenBank/DDBJ databases">
        <authorList>
            <person name="Jakob F."/>
        </authorList>
    </citation>
    <scope>NUCLEOTIDE SEQUENCE [LARGE SCALE GENOMIC DNA]</scope>
    <source>
        <strain evidence="4 5">TMW 2.1880</strain>
    </source>
</reference>
<keyword evidence="1 3" id="KW-0145">Chemotaxis</keyword>
<comment type="function">
    <text evidence="3">Probably deamidates glutamine residues to glutamate on methyl-accepting chemotaxis receptors (MCPs), playing an important role in chemotaxis.</text>
</comment>
<dbReference type="PANTHER" id="PTHR35147">
    <property type="entry name" value="CHEMORECEPTOR GLUTAMINE DEAMIDASE CHED-RELATED"/>
    <property type="match status" value="1"/>
</dbReference>
<evidence type="ECO:0000313" key="5">
    <source>
        <dbReference type="Proteomes" id="UP001516390"/>
    </source>
</evidence>
<dbReference type="PANTHER" id="PTHR35147:SF2">
    <property type="entry name" value="CHEMORECEPTOR GLUTAMINE DEAMIDASE CHED-RELATED"/>
    <property type="match status" value="1"/>
</dbReference>
<accession>A0ABR5ZNC8</accession>
<dbReference type="CDD" id="cd16352">
    <property type="entry name" value="CheD"/>
    <property type="match status" value="1"/>
</dbReference>
<dbReference type="EC" id="3.5.1.44" evidence="3"/>
<dbReference type="SUPFAM" id="SSF64438">
    <property type="entry name" value="CNF1/YfiH-like putative cysteine hydrolases"/>
    <property type="match status" value="1"/>
</dbReference>
<comment type="caution">
    <text evidence="4">The sequence shown here is derived from an EMBL/GenBank/DDBJ whole genome shotgun (WGS) entry which is preliminary data.</text>
</comment>
<dbReference type="EMBL" id="NWUS01000002">
    <property type="protein sequence ID" value="MBA5725842.1"/>
    <property type="molecule type" value="Genomic_DNA"/>
</dbReference>
<evidence type="ECO:0000256" key="1">
    <source>
        <dbReference type="ARBA" id="ARBA00022500"/>
    </source>
</evidence>
<dbReference type="PROSITE" id="PS51257">
    <property type="entry name" value="PROKAR_LIPOPROTEIN"/>
    <property type="match status" value="1"/>
</dbReference>
<organism evidence="4 5">
    <name type="scientific">Bombella favorum</name>
    <dbReference type="NCBI Taxonomy" id="2039164"/>
    <lineage>
        <taxon>Bacteria</taxon>
        <taxon>Pseudomonadati</taxon>
        <taxon>Pseudomonadota</taxon>
        <taxon>Alphaproteobacteria</taxon>
        <taxon>Acetobacterales</taxon>
        <taxon>Acetobacteraceae</taxon>
        <taxon>Bombella</taxon>
    </lineage>
</organism>
<protein>
    <recommendedName>
        <fullName evidence="3">Probable chemoreceptor glutamine deamidase CheD</fullName>
        <ecNumber evidence="3">3.5.1.44</ecNumber>
    </recommendedName>
</protein>
<evidence type="ECO:0000256" key="2">
    <source>
        <dbReference type="ARBA" id="ARBA00022801"/>
    </source>
</evidence>
<dbReference type="InterPro" id="IPR038592">
    <property type="entry name" value="CheD-like_sf"/>
</dbReference>
<dbReference type="Pfam" id="PF03975">
    <property type="entry name" value="CheD"/>
    <property type="match status" value="1"/>
</dbReference>
<name>A0ABR5ZNC8_9PROT</name>
<comment type="similarity">
    <text evidence="3">Belongs to the CheD family.</text>
</comment>
<keyword evidence="2 3" id="KW-0378">Hydrolase</keyword>
<dbReference type="HAMAP" id="MF_01440">
    <property type="entry name" value="CheD"/>
    <property type="match status" value="1"/>
</dbReference>
<proteinExistence type="inferred from homology"/>
<gene>
    <name evidence="3" type="primary">cheD</name>
    <name evidence="4" type="ORF">CPA57_06075</name>
</gene>
<dbReference type="InterPro" id="IPR005659">
    <property type="entry name" value="Chemorcpt_Glu_NH3ase_CheD"/>
</dbReference>
<evidence type="ECO:0000313" key="4">
    <source>
        <dbReference type="EMBL" id="MBA5725842.1"/>
    </source>
</evidence>
<dbReference type="RefSeq" id="WP_182081948.1">
    <property type="nucleotide sequence ID" value="NZ_NWUS01000002.1"/>
</dbReference>
<dbReference type="Gene3D" id="3.30.1330.200">
    <property type="match status" value="1"/>
</dbReference>
<evidence type="ECO:0000256" key="3">
    <source>
        <dbReference type="HAMAP-Rule" id="MF_01440"/>
    </source>
</evidence>
<dbReference type="InterPro" id="IPR011324">
    <property type="entry name" value="Cytotoxic_necrot_fac-like_cat"/>
</dbReference>
<sequence length="153" mass="16358">MTETLKITTVIQGEIAISDDPSVVFGTLLGSCISVCMYDLQAGVGGMNHFLLPGEDCLGSMDSAAYLYGINAMKALEAGIIKAGGGRERLQCKAFGGAAVLSIASDVGQENVGFLLDYFRKEDIRCVSYSFGGSQVRRIRFWPTTGKVLQNLC</sequence>
<comment type="catalytic activity">
    <reaction evidence="3">
        <text>L-glutaminyl-[protein] + H2O = L-glutamyl-[protein] + NH4(+)</text>
        <dbReference type="Rhea" id="RHEA:16441"/>
        <dbReference type="Rhea" id="RHEA-COMP:10207"/>
        <dbReference type="Rhea" id="RHEA-COMP:10208"/>
        <dbReference type="ChEBI" id="CHEBI:15377"/>
        <dbReference type="ChEBI" id="CHEBI:28938"/>
        <dbReference type="ChEBI" id="CHEBI:29973"/>
        <dbReference type="ChEBI" id="CHEBI:30011"/>
        <dbReference type="EC" id="3.5.1.44"/>
    </reaction>
</comment>
<keyword evidence="5" id="KW-1185">Reference proteome</keyword>
<dbReference type="Proteomes" id="UP001516390">
    <property type="component" value="Unassembled WGS sequence"/>
</dbReference>